<accession>A0A1X7A740</accession>
<dbReference type="EMBL" id="FWFY01000022">
    <property type="protein sequence ID" value="SLN71925.1"/>
    <property type="molecule type" value="Genomic_DNA"/>
</dbReference>
<gene>
    <name evidence="2" type="ORF">CLV79_1247</name>
    <name evidence="3" type="ORF">LOS8367_03653</name>
</gene>
<dbReference type="EMBL" id="PYGB01000024">
    <property type="protein sequence ID" value="PSK80333.1"/>
    <property type="molecule type" value="Genomic_DNA"/>
</dbReference>
<evidence type="ECO:0000313" key="4">
    <source>
        <dbReference type="Proteomes" id="UP000193495"/>
    </source>
</evidence>
<evidence type="ECO:0008006" key="6">
    <source>
        <dbReference type="Google" id="ProtNLM"/>
    </source>
</evidence>
<evidence type="ECO:0000313" key="5">
    <source>
        <dbReference type="Proteomes" id="UP000240624"/>
    </source>
</evidence>
<reference evidence="3 4" key="1">
    <citation type="submission" date="2017-03" db="EMBL/GenBank/DDBJ databases">
        <authorList>
            <person name="Afonso C.L."/>
            <person name="Miller P.J."/>
            <person name="Scott M.A."/>
            <person name="Spackman E."/>
            <person name="Goraichik I."/>
            <person name="Dimitrov K.M."/>
            <person name="Suarez D.L."/>
            <person name="Swayne D.E."/>
        </authorList>
    </citation>
    <scope>NUCLEOTIDE SEQUENCE [LARGE SCALE GENOMIC DNA]</scope>
    <source>
        <strain evidence="3 4">CECT 8367</strain>
    </source>
</reference>
<proteinExistence type="predicted"/>
<sequence>MKSMILMISVPLACLVGGYGAGMFLVPTETLVASAEPTTLTDAAPGRPGDHEALGIPPAPVDPEASAHAEETSKADHAEPEAEAKPLLEIGRLTVPVLKPRSITYVVADIALAMPEAALVAKVEETPETMLRMRDAVLASLTEAATTPAMAGPAIDTEALSKRVLADLKAIGMPVEEVLFPNMFKQDVARQDIPRAETLPATAQVTH</sequence>
<evidence type="ECO:0000256" key="1">
    <source>
        <dbReference type="SAM" id="MobiDB-lite"/>
    </source>
</evidence>
<feature type="region of interest" description="Disordered" evidence="1">
    <location>
        <begin position="39"/>
        <end position="83"/>
    </location>
</feature>
<evidence type="ECO:0000313" key="3">
    <source>
        <dbReference type="EMBL" id="SLN71925.1"/>
    </source>
</evidence>
<dbReference type="Proteomes" id="UP000240624">
    <property type="component" value="Unassembled WGS sequence"/>
</dbReference>
<protein>
    <recommendedName>
        <fullName evidence="6">Flagellar basal body-associated protein FliL</fullName>
    </recommendedName>
</protein>
<name>A0A1X7A740_9RHOB</name>
<organism evidence="3 4">
    <name type="scientific">Limimaricola soesokkakensis</name>
    <dbReference type="NCBI Taxonomy" id="1343159"/>
    <lineage>
        <taxon>Bacteria</taxon>
        <taxon>Pseudomonadati</taxon>
        <taxon>Pseudomonadota</taxon>
        <taxon>Alphaproteobacteria</taxon>
        <taxon>Rhodobacterales</taxon>
        <taxon>Paracoccaceae</taxon>
        <taxon>Limimaricola</taxon>
    </lineage>
</organism>
<dbReference type="Proteomes" id="UP000193495">
    <property type="component" value="Unassembled WGS sequence"/>
</dbReference>
<reference evidence="2 5" key="2">
    <citation type="submission" date="2018-03" db="EMBL/GenBank/DDBJ databases">
        <title>Genomic Encyclopedia of Archaeal and Bacterial Type Strains, Phase II (KMG-II): from individual species to whole genera.</title>
        <authorList>
            <person name="Goeker M."/>
        </authorList>
    </citation>
    <scope>NUCLEOTIDE SEQUENCE [LARGE SCALE GENOMIC DNA]</scope>
    <source>
        <strain evidence="2 5">DSM 29956</strain>
    </source>
</reference>
<dbReference type="AlphaFoldDB" id="A0A1X7A740"/>
<evidence type="ECO:0000313" key="2">
    <source>
        <dbReference type="EMBL" id="PSK80333.1"/>
    </source>
</evidence>
<feature type="compositionally biased region" description="Basic and acidic residues" evidence="1">
    <location>
        <begin position="65"/>
        <end position="83"/>
    </location>
</feature>
<keyword evidence="5" id="KW-1185">Reference proteome</keyword>